<evidence type="ECO:0000256" key="5">
    <source>
        <dbReference type="ARBA" id="ARBA00022801"/>
    </source>
</evidence>
<evidence type="ECO:0000259" key="9">
    <source>
        <dbReference type="PROSITE" id="PS51192"/>
    </source>
</evidence>
<dbReference type="Gene3D" id="3.30.160.20">
    <property type="match status" value="1"/>
</dbReference>
<keyword evidence="4" id="KW-0547">Nucleotide-binding</keyword>
<dbReference type="Gene3D" id="3.40.50.300">
    <property type="entry name" value="P-loop containing nucleotide triphosphate hydrolases"/>
    <property type="match status" value="2"/>
</dbReference>
<dbReference type="SMART" id="SM00847">
    <property type="entry name" value="HA2"/>
    <property type="match status" value="1"/>
</dbReference>
<keyword evidence="5" id="KW-0378">Hydrolase</keyword>
<dbReference type="PROSITE" id="PS51194">
    <property type="entry name" value="HELICASE_CTER"/>
    <property type="match status" value="1"/>
</dbReference>
<gene>
    <name evidence="11" type="primary">DHX9_6</name>
    <name evidence="11" type="ORF">FOZ63_025786</name>
</gene>
<dbReference type="GO" id="GO:0016757">
    <property type="term" value="F:glycosyltransferase activity"/>
    <property type="evidence" value="ECO:0007669"/>
    <property type="project" value="UniProtKB-KW"/>
</dbReference>
<dbReference type="GO" id="GO:0016887">
    <property type="term" value="F:ATP hydrolysis activity"/>
    <property type="evidence" value="ECO:0007669"/>
    <property type="project" value="TreeGrafter"/>
</dbReference>
<dbReference type="SMART" id="SM00490">
    <property type="entry name" value="HELICc"/>
    <property type="match status" value="1"/>
</dbReference>
<proteinExistence type="inferred from homology"/>
<evidence type="ECO:0000256" key="3">
    <source>
        <dbReference type="ARBA" id="ARBA00022679"/>
    </source>
</evidence>
<keyword evidence="8" id="KW-0472">Membrane</keyword>
<evidence type="ECO:0000256" key="7">
    <source>
        <dbReference type="ARBA" id="ARBA00022840"/>
    </source>
</evidence>
<dbReference type="GO" id="GO:0043138">
    <property type="term" value="F:3'-5' DNA helicase activity"/>
    <property type="evidence" value="ECO:0007669"/>
    <property type="project" value="TreeGrafter"/>
</dbReference>
<dbReference type="InterPro" id="IPR027417">
    <property type="entry name" value="P-loop_NTPase"/>
</dbReference>
<comment type="caution">
    <text evidence="11">The sequence shown here is derived from an EMBL/GenBank/DDBJ whole genome shotgun (WGS) entry which is preliminary data.</text>
</comment>
<dbReference type="SUPFAM" id="SSF54768">
    <property type="entry name" value="dsRNA-binding domain-like"/>
    <property type="match status" value="1"/>
</dbReference>
<dbReference type="CDD" id="cd18791">
    <property type="entry name" value="SF2_C_RHA"/>
    <property type="match status" value="1"/>
</dbReference>
<dbReference type="Proteomes" id="UP000553632">
    <property type="component" value="Unassembled WGS sequence"/>
</dbReference>
<evidence type="ECO:0000256" key="1">
    <source>
        <dbReference type="ARBA" id="ARBA00005664"/>
    </source>
</evidence>
<dbReference type="InterPro" id="IPR011545">
    <property type="entry name" value="DEAD/DEAH_box_helicase_dom"/>
</dbReference>
<dbReference type="GO" id="GO:0005524">
    <property type="term" value="F:ATP binding"/>
    <property type="evidence" value="ECO:0007669"/>
    <property type="project" value="UniProtKB-KW"/>
</dbReference>
<keyword evidence="2" id="KW-0328">Glycosyltransferase</keyword>
<dbReference type="GO" id="GO:0050684">
    <property type="term" value="P:regulation of mRNA processing"/>
    <property type="evidence" value="ECO:0007669"/>
    <property type="project" value="TreeGrafter"/>
</dbReference>
<dbReference type="InterPro" id="IPR008630">
    <property type="entry name" value="Glyco_trans_34"/>
</dbReference>
<dbReference type="GO" id="GO:0003724">
    <property type="term" value="F:RNA helicase activity"/>
    <property type="evidence" value="ECO:0007669"/>
    <property type="project" value="TreeGrafter"/>
</dbReference>
<organism evidence="11 12">
    <name type="scientific">Perkinsus olseni</name>
    <name type="common">Perkinsus atlanticus</name>
    <dbReference type="NCBI Taxonomy" id="32597"/>
    <lineage>
        <taxon>Eukaryota</taxon>
        <taxon>Sar</taxon>
        <taxon>Alveolata</taxon>
        <taxon>Perkinsozoa</taxon>
        <taxon>Perkinsea</taxon>
        <taxon>Perkinsida</taxon>
        <taxon>Perkinsidae</taxon>
        <taxon>Perkinsus</taxon>
    </lineage>
</organism>
<dbReference type="GO" id="GO:1990904">
    <property type="term" value="C:ribonucleoprotein complex"/>
    <property type="evidence" value="ECO:0007669"/>
    <property type="project" value="TreeGrafter"/>
</dbReference>
<evidence type="ECO:0000313" key="11">
    <source>
        <dbReference type="EMBL" id="KAF4698677.1"/>
    </source>
</evidence>
<feature type="domain" description="Helicase C-terminal" evidence="10">
    <location>
        <begin position="765"/>
        <end position="933"/>
    </location>
</feature>
<feature type="domain" description="Helicase ATP-binding" evidence="9">
    <location>
        <begin position="513"/>
        <end position="681"/>
    </location>
</feature>
<dbReference type="EMBL" id="JABANO010038368">
    <property type="protein sequence ID" value="KAF4698677.1"/>
    <property type="molecule type" value="Genomic_DNA"/>
</dbReference>
<dbReference type="InterPro" id="IPR014001">
    <property type="entry name" value="Helicase_ATP-bd"/>
</dbReference>
<dbReference type="Pfam" id="PF05637">
    <property type="entry name" value="Glyco_transf_34"/>
    <property type="match status" value="1"/>
</dbReference>
<dbReference type="GO" id="GO:0016020">
    <property type="term" value="C:membrane"/>
    <property type="evidence" value="ECO:0007669"/>
    <property type="project" value="InterPro"/>
</dbReference>
<keyword evidence="3" id="KW-0808">Transferase</keyword>
<accession>A0A7J6PS11</accession>
<comment type="similarity">
    <text evidence="1">Belongs to the glycosyltransferase 34 family.</text>
</comment>
<dbReference type="InterPro" id="IPR029044">
    <property type="entry name" value="Nucleotide-diphossugar_trans"/>
</dbReference>
<evidence type="ECO:0000256" key="2">
    <source>
        <dbReference type="ARBA" id="ARBA00022676"/>
    </source>
</evidence>
<sequence>MSSVRKSFSEHKVYAAHHTDHVKEGSYAFYREVETPTLRSLGILGRMFTFNKDKWREKIRKRAYEGHVLIGVGAIFLIGFFITTGLGMVSTKTNRQKLDEHMVMLRSQWGDYETKMAQYREKNTAGNLGVVEAGWVSQNQTFGQKLNVWHYAQGRPRKELYEYCQKKGLKLELRCDRSAPTAPWFCVAIIEAIGKQSRGTGLGLNKAKASDEACLKLFESLGDPALQEAASGSKKQKGKKSLGVDTAAMEWYECSDPETPPTTSSPGGAVRSPAAAAAVFRNGPAGYNSDNAKAAVFEWLKRRKMPTDFVYRAVNPKQPSTAGWTASYNHPVPSEEIRLAFTETASNKKIASQYLALDICSFLYERGLMPANTGKSVTMSNGVTNQMQRTSANAMPKAADLPRPIVEDILSSLGKWKIELPPPPPPTERYVQLLPCLRVEPSPLSRGPDIDAIQWQEPNGTYDPWKQMDITPTESAEAMNARAKTERRARREYLASHPFRDELPVDQSRDKLLDMVDQNQVVLVSGATGSGKTTQIPQFIMDHYIMNDKALNCNVIVTQPRRLAATSVASRVAAERGEAVGADTVGYSVRFDTKNPQRPYGSVQYCTTGTLLRRLSRGLKGISHIIVDEIHERDLQTDFLLAILKSHVVGRTGIRIILMSATADVEHFARYFSLVPERQTLHIKKQQHKVTTYYLEDVCELINYDPHARRSRANCSSIGDSMFRINRNMNSRQVLGHGYAPNVIEGVESIDERELPTHLIVSILRWTALTHGVEGGAVVVFLPGWPSIQSLLWVLKQEPEINDVFDLMPLHSQIPPEDQQRVFQKPRPGRRKCILSTNIAETSLTIEDAVYIIDTCKCKLKFFHSERQMSSLDVSWAGKSNCKQRRGRCGRVQDGYCFHLITRARYEQLQEHIMPEMMRCEMMEPILAVLRLRLGDPRYVLHACIDPPPVQAVEDALRRLMTMRAVEGNTGQLSDIGVFLADLPADPPVGLSLIYSLILGVFDKAATIAAILCQGDPSALSVQDRDLPPSAQLSPEDMMFGYAVSDISDHAHLVEVFEQWDRLYSNYGPQRASDFAWRSGYNNRSLLGVRNTRRQLVDFVYRKGPALATTTTEAPAVKQWQLLTACLAAALSPKFALHDTGKQAWVQYTERAKIDRASRLSSLVKAAREPIPHMEYIVYLERYARGGAKGSVIRQCSVVDPVTIIAFSVCFDLLYDRQANEAFFERWMPIRVSEALGVILGTGVRTAIDMAMDIYAQALNGRGLELSALDYIEDVRKLLCEIMDGVSVHFGKRDRDGNMLSNPFMLLISLLLLSALVLRCTAAESPRGHWLLDKFLAEGNCDGDSGLGLTNPQRWNEIHAFVTGAELPFDDTPLDALLSRALDLLSDVLVPYGIPDPTIALECPLGTSSLLHVYAEIVLASGEDAFGSRALRIIHLAKLLYFHRFGDLGDAISISRWPVDLSRLVALASQLRQAEAADWRTNKEAYAHLRGYGSSRSPANQHAHAWRNKIEAIQRRLQQRNGLDWVMWVDCDAFFMNPDDTIEGFIGRWATEEDHLLISEDANMLNSAVFLLRNSDWSRALLNRVLSLLDAPSPFSYRDNQYHEQSPLQYLLLVPGILDLSSNSTGYAAGARLVPQKSLNAYPGETALRSSIMVHDVYEEGDWIVSFNGCGSLLDNPTCERMLAEHHRLAMEKLAEFAPAPTIMAGGT</sequence>
<dbReference type="SMART" id="SM00487">
    <property type="entry name" value="DEXDc"/>
    <property type="match status" value="1"/>
</dbReference>
<keyword evidence="8" id="KW-0812">Transmembrane</keyword>
<dbReference type="GO" id="GO:0005730">
    <property type="term" value="C:nucleolus"/>
    <property type="evidence" value="ECO:0007669"/>
    <property type="project" value="TreeGrafter"/>
</dbReference>
<dbReference type="GO" id="GO:0003725">
    <property type="term" value="F:double-stranded RNA binding"/>
    <property type="evidence" value="ECO:0007669"/>
    <property type="project" value="InterPro"/>
</dbReference>
<reference evidence="11 12" key="1">
    <citation type="submission" date="2020-04" db="EMBL/GenBank/DDBJ databases">
        <title>Perkinsus olseni comparative genomics.</title>
        <authorList>
            <person name="Bogema D.R."/>
        </authorList>
    </citation>
    <scope>NUCLEOTIDE SEQUENCE [LARGE SCALE GENOMIC DNA]</scope>
    <source>
        <strain evidence="11 12">ATCC PRA-207</strain>
    </source>
</reference>
<evidence type="ECO:0000256" key="8">
    <source>
        <dbReference type="SAM" id="Phobius"/>
    </source>
</evidence>
<dbReference type="InterPro" id="IPR001650">
    <property type="entry name" value="Helicase_C-like"/>
</dbReference>
<protein>
    <submittedName>
        <fullName evidence="11">ATP-dependent RNA helicase A</fullName>
    </submittedName>
</protein>
<evidence type="ECO:0000313" key="12">
    <source>
        <dbReference type="Proteomes" id="UP000553632"/>
    </source>
</evidence>
<dbReference type="InterPro" id="IPR002464">
    <property type="entry name" value="DNA/RNA_helicase_DEAH_CS"/>
</dbReference>
<dbReference type="Pfam" id="PF00271">
    <property type="entry name" value="Helicase_C"/>
    <property type="match status" value="1"/>
</dbReference>
<dbReference type="Gene3D" id="1.20.120.1080">
    <property type="match status" value="1"/>
</dbReference>
<evidence type="ECO:0000256" key="6">
    <source>
        <dbReference type="ARBA" id="ARBA00022806"/>
    </source>
</evidence>
<dbReference type="Pfam" id="PF00270">
    <property type="entry name" value="DEAD"/>
    <property type="match status" value="1"/>
</dbReference>
<keyword evidence="8" id="KW-1133">Transmembrane helix</keyword>
<feature type="transmembrane region" description="Helical" evidence="8">
    <location>
        <begin position="68"/>
        <end position="89"/>
    </location>
</feature>
<dbReference type="InterPro" id="IPR044446">
    <property type="entry name" value="DHX9_DSRM_2"/>
</dbReference>
<dbReference type="PANTHER" id="PTHR18934">
    <property type="entry name" value="ATP-DEPENDENT RNA HELICASE"/>
    <property type="match status" value="1"/>
</dbReference>
<dbReference type="InterPro" id="IPR007502">
    <property type="entry name" value="Helicase-assoc_dom"/>
</dbReference>
<keyword evidence="12" id="KW-1185">Reference proteome</keyword>
<name>A0A7J6PS11_PEROL</name>
<dbReference type="PROSITE" id="PS00690">
    <property type="entry name" value="DEAH_ATP_HELICASE"/>
    <property type="match status" value="1"/>
</dbReference>
<dbReference type="PANTHER" id="PTHR18934:SF119">
    <property type="entry name" value="ATP-DEPENDENT RNA HELICASE A"/>
    <property type="match status" value="1"/>
</dbReference>
<dbReference type="GO" id="GO:0045944">
    <property type="term" value="P:positive regulation of transcription by RNA polymerase II"/>
    <property type="evidence" value="ECO:0007669"/>
    <property type="project" value="TreeGrafter"/>
</dbReference>
<evidence type="ECO:0000256" key="4">
    <source>
        <dbReference type="ARBA" id="ARBA00022741"/>
    </source>
</evidence>
<evidence type="ECO:0000259" key="10">
    <source>
        <dbReference type="PROSITE" id="PS51194"/>
    </source>
</evidence>
<dbReference type="SUPFAM" id="SSF52540">
    <property type="entry name" value="P-loop containing nucleoside triphosphate hydrolases"/>
    <property type="match status" value="1"/>
</dbReference>
<dbReference type="CDD" id="cd19855">
    <property type="entry name" value="DSRM_DHX9_rpt2"/>
    <property type="match status" value="1"/>
</dbReference>
<dbReference type="Gene3D" id="3.90.550.10">
    <property type="entry name" value="Spore Coat Polysaccharide Biosynthesis Protein SpsA, Chain A"/>
    <property type="match status" value="1"/>
</dbReference>
<keyword evidence="7" id="KW-0067">ATP-binding</keyword>
<dbReference type="PROSITE" id="PS51192">
    <property type="entry name" value="HELICASE_ATP_BIND_1"/>
    <property type="match status" value="1"/>
</dbReference>
<keyword evidence="6 11" id="KW-0347">Helicase</keyword>